<evidence type="ECO:0000256" key="7">
    <source>
        <dbReference type="ARBA" id="ARBA00033464"/>
    </source>
</evidence>
<dbReference type="Pfam" id="PF17745">
    <property type="entry name" value="Ydr279_N"/>
    <property type="match status" value="1"/>
</dbReference>
<comment type="subunit">
    <text evidence="3">The RNase H2 complex is a heterotrimer composed of the catalytic subunit RNASEH2A and the non-catalytic subunits RNASEH2B and RNASEH2C.</text>
</comment>
<dbReference type="PANTHER" id="PTHR13383">
    <property type="entry name" value="RIBONUCLEASE H2 SUBUNIT B"/>
    <property type="match status" value="1"/>
</dbReference>
<evidence type="ECO:0000256" key="5">
    <source>
        <dbReference type="ARBA" id="ARBA00023242"/>
    </source>
</evidence>
<keyword evidence="12" id="KW-1185">Reference proteome</keyword>
<sequence>MPRVTRSNSSQENVVDVSSSPEKEDESKSKAKIASECKIYHPQSQCIMIVPDAMLNENNSDIVIANLRNPKTGSGTLYAFSHNYTKIYEINQFDEPKRSWFVDDTVQSDGSLFLTTSIDPLFLILPYLCKVKFTSPIDQLLVDDEYADTKHLSTCSKMQDLEKIADCKQSGSFQAWKYNEQKTLNWLEKKVSRISQHLKDSSFNVTHSTVSANYVKAAAAIVPESSFTRYAFGLVTEYLSDELTAVLEKHLNLPVVSKSVKDEETSEPPAKRQKITGDQNQEPLEDYSKDQKPIVKEKLQVSAKSKALASAAKGSKSIASFFGKK</sequence>
<gene>
    <name evidence="11" type="ORF">GHT06_011907</name>
</gene>
<comment type="subcellular location">
    <subcellularLocation>
        <location evidence="1">Nucleus</location>
    </subcellularLocation>
</comment>
<dbReference type="CDD" id="cd09270">
    <property type="entry name" value="RNase_H2-B"/>
    <property type="match status" value="1"/>
</dbReference>
<feature type="domain" description="Ribonuclease H2 subunit B wHTH" evidence="9">
    <location>
        <begin position="122"/>
        <end position="247"/>
    </location>
</feature>
<dbReference type="Proteomes" id="UP000820818">
    <property type="component" value="Linkage Group LG3"/>
</dbReference>
<dbReference type="AlphaFoldDB" id="A0AAD5LDW3"/>
<dbReference type="PANTHER" id="PTHR13383:SF11">
    <property type="entry name" value="RIBONUCLEASE H2 SUBUNIT B"/>
    <property type="match status" value="1"/>
</dbReference>
<evidence type="ECO:0000256" key="1">
    <source>
        <dbReference type="ARBA" id="ARBA00004123"/>
    </source>
</evidence>
<dbReference type="InterPro" id="IPR041195">
    <property type="entry name" value="Rnh202_N"/>
</dbReference>
<evidence type="ECO:0000259" key="10">
    <source>
        <dbReference type="Pfam" id="PF17745"/>
    </source>
</evidence>
<dbReference type="InterPro" id="IPR040456">
    <property type="entry name" value="RNase_H2_suB"/>
</dbReference>
<feature type="region of interest" description="Disordered" evidence="8">
    <location>
        <begin position="1"/>
        <end position="29"/>
    </location>
</feature>
<comment type="function">
    <text evidence="6">Non catalytic subunit of RNase H2, an endonuclease that specifically degrades the RNA of RNA:DNA hybrids. Participates in DNA replication, possibly by mediating the removal of lagging-strand Okazaki fragment RNA primers during DNA replication. Mediates the excision of single ribonucleotides from DNA:RNA duplexes.</text>
</comment>
<evidence type="ECO:0000256" key="4">
    <source>
        <dbReference type="ARBA" id="ARBA00019062"/>
    </source>
</evidence>
<dbReference type="GO" id="GO:0032299">
    <property type="term" value="C:ribonuclease H2 complex"/>
    <property type="evidence" value="ECO:0007669"/>
    <property type="project" value="InterPro"/>
</dbReference>
<dbReference type="Pfam" id="PF09468">
    <property type="entry name" value="RNase_H2-Ydr279"/>
    <property type="match status" value="1"/>
</dbReference>
<dbReference type="InterPro" id="IPR019024">
    <property type="entry name" value="RNase_H2_suB_wHTH"/>
</dbReference>
<dbReference type="GO" id="GO:0005654">
    <property type="term" value="C:nucleoplasm"/>
    <property type="evidence" value="ECO:0007669"/>
    <property type="project" value="TreeGrafter"/>
</dbReference>
<dbReference type="Gene3D" id="2.20.25.530">
    <property type="match status" value="1"/>
</dbReference>
<evidence type="ECO:0000313" key="12">
    <source>
        <dbReference type="Proteomes" id="UP000820818"/>
    </source>
</evidence>
<protein>
    <recommendedName>
        <fullName evidence="4">Ribonuclease H2 subunit B</fullName>
    </recommendedName>
    <alternativeName>
        <fullName evidence="7">Ribonuclease HI subunit B</fullName>
    </alternativeName>
</protein>
<dbReference type="FunFam" id="1.10.20.120:FF:000002">
    <property type="entry name" value="Ribonuclease H2 subunit B"/>
    <property type="match status" value="1"/>
</dbReference>
<feature type="compositionally biased region" description="Polar residues" evidence="8">
    <location>
        <begin position="1"/>
        <end position="17"/>
    </location>
</feature>
<keyword evidence="5" id="KW-0539">Nucleus</keyword>
<accession>A0AAD5LDW3</accession>
<reference evidence="11 12" key="1">
    <citation type="submission" date="2022-05" db="EMBL/GenBank/DDBJ databases">
        <title>A multi-omics perspective on studying reproductive biology in Daphnia sinensis.</title>
        <authorList>
            <person name="Jia J."/>
        </authorList>
    </citation>
    <scope>NUCLEOTIDE SEQUENCE [LARGE SCALE GENOMIC DNA]</scope>
    <source>
        <strain evidence="11 12">WSL</strain>
    </source>
</reference>
<name>A0AAD5LDW3_9CRUS</name>
<evidence type="ECO:0000256" key="6">
    <source>
        <dbReference type="ARBA" id="ARBA00024778"/>
    </source>
</evidence>
<evidence type="ECO:0000256" key="8">
    <source>
        <dbReference type="SAM" id="MobiDB-lite"/>
    </source>
</evidence>
<evidence type="ECO:0000256" key="2">
    <source>
        <dbReference type="ARBA" id="ARBA00009823"/>
    </source>
</evidence>
<dbReference type="GO" id="GO:0006401">
    <property type="term" value="P:RNA catabolic process"/>
    <property type="evidence" value="ECO:0007669"/>
    <property type="project" value="TreeGrafter"/>
</dbReference>
<evidence type="ECO:0000313" key="11">
    <source>
        <dbReference type="EMBL" id="KAI9560951.1"/>
    </source>
</evidence>
<organism evidence="11 12">
    <name type="scientific">Daphnia sinensis</name>
    <dbReference type="NCBI Taxonomy" id="1820382"/>
    <lineage>
        <taxon>Eukaryota</taxon>
        <taxon>Metazoa</taxon>
        <taxon>Ecdysozoa</taxon>
        <taxon>Arthropoda</taxon>
        <taxon>Crustacea</taxon>
        <taxon>Branchiopoda</taxon>
        <taxon>Diplostraca</taxon>
        <taxon>Cladocera</taxon>
        <taxon>Anomopoda</taxon>
        <taxon>Daphniidae</taxon>
        <taxon>Daphnia</taxon>
        <taxon>Daphnia similis group</taxon>
    </lineage>
</organism>
<feature type="region of interest" description="Disordered" evidence="8">
    <location>
        <begin position="258"/>
        <end position="293"/>
    </location>
</feature>
<feature type="domain" description="Rnh202 triple barrel" evidence="10">
    <location>
        <begin position="58"/>
        <end position="119"/>
    </location>
</feature>
<comment type="similarity">
    <text evidence="2">Belongs to the RNase H2 subunit B family.</text>
</comment>
<proteinExistence type="inferred from homology"/>
<evidence type="ECO:0000256" key="3">
    <source>
        <dbReference type="ARBA" id="ARBA00011277"/>
    </source>
</evidence>
<dbReference type="EMBL" id="WJBH02000003">
    <property type="protein sequence ID" value="KAI9560951.1"/>
    <property type="molecule type" value="Genomic_DNA"/>
</dbReference>
<evidence type="ECO:0000259" key="9">
    <source>
        <dbReference type="Pfam" id="PF09468"/>
    </source>
</evidence>
<dbReference type="Gene3D" id="1.10.20.120">
    <property type="match status" value="1"/>
</dbReference>
<comment type="caution">
    <text evidence="11">The sequence shown here is derived from an EMBL/GenBank/DDBJ whole genome shotgun (WGS) entry which is preliminary data.</text>
</comment>